<dbReference type="PROSITE" id="PS51677">
    <property type="entry name" value="NODB"/>
    <property type="match status" value="1"/>
</dbReference>
<proteinExistence type="predicted"/>
<feature type="domain" description="NodB homology" evidence="1">
    <location>
        <begin position="154"/>
        <end position="330"/>
    </location>
</feature>
<dbReference type="PANTHER" id="PTHR10587">
    <property type="entry name" value="GLYCOSYL TRANSFERASE-RELATED"/>
    <property type="match status" value="1"/>
</dbReference>
<dbReference type="PANTHER" id="PTHR10587:SF80">
    <property type="entry name" value="CHITOOLIGOSACCHARIDE DEACETYLASE"/>
    <property type="match status" value="1"/>
</dbReference>
<dbReference type="CDD" id="cd10950">
    <property type="entry name" value="CE4_BsYlxY_like"/>
    <property type="match status" value="1"/>
</dbReference>
<dbReference type="SUPFAM" id="SSF88713">
    <property type="entry name" value="Glycoside hydrolase/deacetylase"/>
    <property type="match status" value="1"/>
</dbReference>
<dbReference type="Pfam" id="PF01522">
    <property type="entry name" value="Polysacc_deac_1"/>
    <property type="match status" value="1"/>
</dbReference>
<name>A0ABT4Q611_9BACL</name>
<evidence type="ECO:0000259" key="1">
    <source>
        <dbReference type="PROSITE" id="PS51677"/>
    </source>
</evidence>
<protein>
    <submittedName>
        <fullName evidence="2">Polysaccharide deacetylase family protein</fullName>
    </submittedName>
</protein>
<organism evidence="2 3">
    <name type="scientific">Paenibacillus gyeongsangnamensis</name>
    <dbReference type="NCBI Taxonomy" id="3388067"/>
    <lineage>
        <taxon>Bacteria</taxon>
        <taxon>Bacillati</taxon>
        <taxon>Bacillota</taxon>
        <taxon>Bacilli</taxon>
        <taxon>Bacillales</taxon>
        <taxon>Paenibacillaceae</taxon>
        <taxon>Paenibacillus</taxon>
    </lineage>
</organism>
<dbReference type="Proteomes" id="UP001527882">
    <property type="component" value="Unassembled WGS sequence"/>
</dbReference>
<dbReference type="InterPro" id="IPR011330">
    <property type="entry name" value="Glyco_hydro/deAcase_b/a-brl"/>
</dbReference>
<gene>
    <name evidence="2" type="ORF">O9H85_07720</name>
</gene>
<comment type="caution">
    <text evidence="2">The sequence shown here is derived from an EMBL/GenBank/DDBJ whole genome shotgun (WGS) entry which is preliminary data.</text>
</comment>
<dbReference type="RefSeq" id="WP_269880734.1">
    <property type="nucleotide sequence ID" value="NZ_JAQAGZ010000004.1"/>
</dbReference>
<dbReference type="Gene3D" id="3.20.20.370">
    <property type="entry name" value="Glycoside hydrolase/deacetylase"/>
    <property type="match status" value="1"/>
</dbReference>
<dbReference type="EMBL" id="JAQAGZ010000004">
    <property type="protein sequence ID" value="MCZ8512318.1"/>
    <property type="molecule type" value="Genomic_DNA"/>
</dbReference>
<dbReference type="InterPro" id="IPR002509">
    <property type="entry name" value="NODB_dom"/>
</dbReference>
<accession>A0ABT4Q611</accession>
<evidence type="ECO:0000313" key="3">
    <source>
        <dbReference type="Proteomes" id="UP001527882"/>
    </source>
</evidence>
<dbReference type="InterPro" id="IPR050248">
    <property type="entry name" value="Polysacc_deacetylase_ArnD"/>
</dbReference>
<keyword evidence="3" id="KW-1185">Reference proteome</keyword>
<reference evidence="2 3" key="1">
    <citation type="submission" date="2022-12" db="EMBL/GenBank/DDBJ databases">
        <title>Draft genome sequence of Paenibacillus sp. dW9.</title>
        <authorList>
            <person name="Choi E.-W."/>
            <person name="Kim D.-U."/>
        </authorList>
    </citation>
    <scope>NUCLEOTIDE SEQUENCE [LARGE SCALE GENOMIC DNA]</scope>
    <source>
        <strain evidence="3">dW9</strain>
    </source>
</reference>
<evidence type="ECO:0000313" key="2">
    <source>
        <dbReference type="EMBL" id="MCZ8512318.1"/>
    </source>
</evidence>
<sequence length="349" mass="38957">MKRYQWVFASLCFGTVLLGLQLSSGVGRFIQYAKQHAEGTAAVTSLRTNLALSASVKDGWSRQQLQDNRAKLREQIQAEAVKRRIAPVDAKLDRIWKAIPGYNGLEVDVEQSLLQNEQQMFPNPPKLVFREIPPKVTLDQLGSQPVYKGNPNKPMAALMINVAWGDEYIPGMLEVLRKHGVHATFFFDGSWLKKNIETARIIQKEGHELSNHAYSHKNMSQLSRSQATEEIAKTEALLQNELGVRNTLFAPPSGDFNQATVDIAYGMKLRTVLWTLDTVDWMKPEPSSVVRKIASRVEPGTLVLMHPTSSSSQALDGMIRAIKNKKLQLGTVSEVLSEKRVPQVESAGQ</sequence>